<dbReference type="EMBL" id="JOKH01000008">
    <property type="protein sequence ID" value="KEQ14088.1"/>
    <property type="molecule type" value="Genomic_DNA"/>
</dbReference>
<dbReference type="Proteomes" id="UP000028073">
    <property type="component" value="Unassembled WGS sequence"/>
</dbReference>
<reference evidence="1 2" key="1">
    <citation type="submission" date="2014-06" db="EMBL/GenBank/DDBJ databases">
        <title>Whole Genome Sequences of Three Symbiotic Endozoicomonas Bacteria.</title>
        <authorList>
            <person name="Neave M.J."/>
            <person name="Apprill A."/>
            <person name="Voolstra C.R."/>
        </authorList>
    </citation>
    <scope>NUCLEOTIDE SEQUENCE [LARGE SCALE GENOMIC DNA]</scope>
    <source>
        <strain evidence="1 2">DSM 25634</strain>
    </source>
</reference>
<protein>
    <submittedName>
        <fullName evidence="1">Uncharacterized protein</fullName>
    </submittedName>
</protein>
<accession>A0A081N6L5</accession>
<dbReference type="AlphaFoldDB" id="A0A081N6L5"/>
<dbReference type="OrthoDB" id="5706508at2"/>
<proteinExistence type="predicted"/>
<evidence type="ECO:0000313" key="1">
    <source>
        <dbReference type="EMBL" id="KEQ14088.1"/>
    </source>
</evidence>
<sequence length="178" mass="20916">MNPKKKSQLLKRKFQSLEYIEQFIEHYQQFIDIGLDALASYKEYKKKNPAFIPTKCMETDEWLWEKKVRPNFLGMRSSSVEALQNAKQGKKTTVRSLAGDFRGLSRSMDGIREAFMEILDPSVKEEYLSLWKITSREARNIEKTINQWWKEDSILKESITGPIDEQELKNYLQPGESL</sequence>
<keyword evidence="2" id="KW-1185">Reference proteome</keyword>
<organism evidence="1 2">
    <name type="scientific">Endozoicomonas numazuensis</name>
    <dbReference type="NCBI Taxonomy" id="1137799"/>
    <lineage>
        <taxon>Bacteria</taxon>
        <taxon>Pseudomonadati</taxon>
        <taxon>Pseudomonadota</taxon>
        <taxon>Gammaproteobacteria</taxon>
        <taxon>Oceanospirillales</taxon>
        <taxon>Endozoicomonadaceae</taxon>
        <taxon>Endozoicomonas</taxon>
    </lineage>
</organism>
<comment type="caution">
    <text evidence="1">The sequence shown here is derived from an EMBL/GenBank/DDBJ whole genome shotgun (WGS) entry which is preliminary data.</text>
</comment>
<name>A0A081N6L5_9GAMM</name>
<dbReference type="eggNOG" id="ENOG50340I9">
    <property type="taxonomic scope" value="Bacteria"/>
</dbReference>
<dbReference type="RefSeq" id="WP_034841935.1">
    <property type="nucleotide sequence ID" value="NZ_JOKH01000008.1"/>
</dbReference>
<gene>
    <name evidence="1" type="ORF">GZ78_26045</name>
</gene>
<evidence type="ECO:0000313" key="2">
    <source>
        <dbReference type="Proteomes" id="UP000028073"/>
    </source>
</evidence>